<dbReference type="InterPro" id="IPR035211">
    <property type="entry name" value="DUF5325"/>
</dbReference>
<keyword evidence="1" id="KW-0812">Transmembrane</keyword>
<dbReference type="EMBL" id="JAUSTT010000017">
    <property type="protein sequence ID" value="MDQ0177016.1"/>
    <property type="molecule type" value="Genomic_DNA"/>
</dbReference>
<dbReference type="Pfam" id="PF17259">
    <property type="entry name" value="DUF5325"/>
    <property type="match status" value="1"/>
</dbReference>
<proteinExistence type="predicted"/>
<keyword evidence="1" id="KW-1133">Transmembrane helix</keyword>
<gene>
    <name evidence="2" type="ORF">J2S08_002895</name>
</gene>
<comment type="caution">
    <text evidence="2">The sequence shown here is derived from an EMBL/GenBank/DDBJ whole genome shotgun (WGS) entry which is preliminary data.</text>
</comment>
<feature type="transmembrane region" description="Helical" evidence="1">
    <location>
        <begin position="31"/>
        <end position="49"/>
    </location>
</feature>
<dbReference type="RefSeq" id="WP_307230647.1">
    <property type="nucleotide sequence ID" value="NZ_JAUSTT010000017.1"/>
</dbReference>
<evidence type="ECO:0000256" key="1">
    <source>
        <dbReference type="SAM" id="Phobius"/>
    </source>
</evidence>
<protein>
    <submittedName>
        <fullName evidence="2">Uncharacterized protein</fullName>
    </submittedName>
</protein>
<sequence>MKKVKMIFLLYALATAISIMGIGVAIGERSIIGMIAAIAATFIITGIGFKTKAKMRAQGKL</sequence>
<organism evidence="2 3">
    <name type="scientific">Bacillus chungangensis</name>
    <dbReference type="NCBI Taxonomy" id="587633"/>
    <lineage>
        <taxon>Bacteria</taxon>
        <taxon>Bacillati</taxon>
        <taxon>Bacillota</taxon>
        <taxon>Bacilli</taxon>
        <taxon>Bacillales</taxon>
        <taxon>Bacillaceae</taxon>
        <taxon>Bacillus</taxon>
    </lineage>
</organism>
<evidence type="ECO:0000313" key="3">
    <source>
        <dbReference type="Proteomes" id="UP001223586"/>
    </source>
</evidence>
<keyword evidence="3" id="KW-1185">Reference proteome</keyword>
<name>A0ABT9WV19_9BACI</name>
<dbReference type="Proteomes" id="UP001223586">
    <property type="component" value="Unassembled WGS sequence"/>
</dbReference>
<keyword evidence="1" id="KW-0472">Membrane</keyword>
<reference evidence="2 3" key="1">
    <citation type="submission" date="2023-07" db="EMBL/GenBank/DDBJ databases">
        <title>Genomic Encyclopedia of Type Strains, Phase IV (KMG-IV): sequencing the most valuable type-strain genomes for metagenomic binning, comparative biology and taxonomic classification.</title>
        <authorList>
            <person name="Goeker M."/>
        </authorList>
    </citation>
    <scope>NUCLEOTIDE SEQUENCE [LARGE SCALE GENOMIC DNA]</scope>
    <source>
        <strain evidence="2 3">DSM 23837</strain>
    </source>
</reference>
<evidence type="ECO:0000313" key="2">
    <source>
        <dbReference type="EMBL" id="MDQ0177016.1"/>
    </source>
</evidence>
<accession>A0ABT9WV19</accession>